<keyword evidence="2" id="KW-1185">Reference proteome</keyword>
<organism evidence="1 2">
    <name type="scientific">Aristaeella hokkaidonensis</name>
    <dbReference type="NCBI Taxonomy" id="3046382"/>
    <lineage>
        <taxon>Bacteria</taxon>
        <taxon>Bacillati</taxon>
        <taxon>Bacillota</taxon>
        <taxon>Clostridia</taxon>
        <taxon>Eubacteriales</taxon>
        <taxon>Aristaeellaceae</taxon>
        <taxon>Aristaeella</taxon>
    </lineage>
</organism>
<name>A0AC61N3A0_9FIRM</name>
<sequence>MRKVIAAGHICLDITPVFPAGKRYDSLSSLLVPGKLIQTEAADVHTGGSVANTGLALKLLGCDVTLMGKVGDDSFGTMIRSILAQYGAGGLLVDPESSTSYSVVLAVPGQDRVFLHSPGANDTFTGADIPEEALEDAALFHFGYPPLMRRTWENDGAELTALYRRMKEKGIATSLDLAAVDPNTPAGQADWEKILSGVLPYVDFFVPSFEELCWMLDRERYDRLVAGGRDMTDGLDLETEVLPLAERVLSMGCRAAMIKCGTSGMLLRTAGRACMERVGSRLELDTGTWSNQTVLQSCFKADIVRSGAGAGDTSIAAFLAAVLSGRKPAECVALACAEGACCVTTYDTLSGLKPLDELEERIRKGW</sequence>
<evidence type="ECO:0000313" key="1">
    <source>
        <dbReference type="EMBL" id="QUC67275.1"/>
    </source>
</evidence>
<keyword evidence="1" id="KW-0418">Kinase</keyword>
<keyword evidence="1" id="KW-0808">Transferase</keyword>
<evidence type="ECO:0000313" key="2">
    <source>
        <dbReference type="Proteomes" id="UP000682782"/>
    </source>
</evidence>
<accession>A0AC61N3A0</accession>
<dbReference type="Proteomes" id="UP000682782">
    <property type="component" value="Chromosome"/>
</dbReference>
<reference evidence="1" key="1">
    <citation type="submission" date="2021-01" db="EMBL/GenBank/DDBJ databases">
        <title>Complete genome sequence of Clostridiales bacterium R-7.</title>
        <authorList>
            <person name="Mahoney-Kurpe S.C."/>
            <person name="Palevich N."/>
            <person name="Koike S."/>
            <person name="Moon C.D."/>
            <person name="Attwood G.T."/>
        </authorList>
    </citation>
    <scope>NUCLEOTIDE SEQUENCE</scope>
    <source>
        <strain evidence="1">R-7</strain>
    </source>
</reference>
<dbReference type="EMBL" id="CP068393">
    <property type="protein sequence ID" value="QUC67275.1"/>
    <property type="molecule type" value="Genomic_DNA"/>
</dbReference>
<proteinExistence type="predicted"/>
<gene>
    <name evidence="1" type="ORF">JYE49_00735</name>
</gene>
<protein>
    <submittedName>
        <fullName evidence="1">Carbohydrate kinase family protein</fullName>
    </submittedName>
</protein>